<organism evidence="2 3">
    <name type="scientific">Venenivibrio stagnispumantis</name>
    <dbReference type="NCBI Taxonomy" id="407998"/>
    <lineage>
        <taxon>Bacteria</taxon>
        <taxon>Pseudomonadati</taxon>
        <taxon>Aquificota</taxon>
        <taxon>Aquificia</taxon>
        <taxon>Aquificales</taxon>
        <taxon>Hydrogenothermaceae</taxon>
        <taxon>Venenivibrio</taxon>
    </lineage>
</organism>
<dbReference type="RefSeq" id="WP_265133548.1">
    <property type="nucleotide sequence ID" value="NZ_FXTX01000001.1"/>
</dbReference>
<reference evidence="2" key="1">
    <citation type="submission" date="2017-05" db="EMBL/GenBank/DDBJ databases">
        <authorList>
            <person name="Varghese N."/>
            <person name="Submissions S."/>
        </authorList>
    </citation>
    <scope>NUCLEOTIDE SEQUENCE</scope>
    <source>
        <strain evidence="2">DSM 18763</strain>
    </source>
</reference>
<evidence type="ECO:0000313" key="2">
    <source>
        <dbReference type="EMBL" id="SMP00411.1"/>
    </source>
</evidence>
<comment type="caution">
    <text evidence="2">The sequence shown here is derived from an EMBL/GenBank/DDBJ whole genome shotgun (WGS) entry which is preliminary data.</text>
</comment>
<dbReference type="AlphaFoldDB" id="A0AA45WIF2"/>
<dbReference type="Proteomes" id="UP001157947">
    <property type="component" value="Unassembled WGS sequence"/>
</dbReference>
<name>A0AA45WIF2_9AQUI</name>
<dbReference type="Pfam" id="PF09969">
    <property type="entry name" value="DUF2203"/>
    <property type="match status" value="1"/>
</dbReference>
<dbReference type="InterPro" id="IPR018699">
    <property type="entry name" value="DUF2203"/>
</dbReference>
<dbReference type="EMBL" id="FXTX01000001">
    <property type="protein sequence ID" value="SMP00411.1"/>
    <property type="molecule type" value="Genomic_DNA"/>
</dbReference>
<accession>A0AA45WIF2</accession>
<feature type="coiled-coil region" evidence="1">
    <location>
        <begin position="8"/>
        <end position="42"/>
    </location>
</feature>
<sequence length="141" mass="16914">MIIKYYSVNEANKILPQLKALVEEIKEKRELLYNEIERHELLEEEDKDNILELMYTKTQINTLDAEIRELIEIIESFGVYVKGLDPFLIDFPSEHNGEAIFLCWKEGEERIEWWHKIHEGFAGRKHISELNKDNPTKFFYK</sequence>
<evidence type="ECO:0008006" key="4">
    <source>
        <dbReference type="Google" id="ProtNLM"/>
    </source>
</evidence>
<gene>
    <name evidence="2" type="ORF">SAMN06264868_10196</name>
</gene>
<dbReference type="PIRSF" id="PIRSF016498">
    <property type="entry name" value="UCP016498"/>
    <property type="match status" value="1"/>
</dbReference>
<proteinExistence type="predicted"/>
<protein>
    <recommendedName>
        <fullName evidence="4">DUF2203 domain-containing protein</fullName>
    </recommendedName>
</protein>
<evidence type="ECO:0000313" key="3">
    <source>
        <dbReference type="Proteomes" id="UP001157947"/>
    </source>
</evidence>
<evidence type="ECO:0000256" key="1">
    <source>
        <dbReference type="SAM" id="Coils"/>
    </source>
</evidence>
<keyword evidence="3" id="KW-1185">Reference proteome</keyword>
<keyword evidence="1" id="KW-0175">Coiled coil</keyword>